<dbReference type="Gene3D" id="3.20.20.370">
    <property type="entry name" value="Glycoside hydrolase/deacetylase"/>
    <property type="match status" value="1"/>
</dbReference>
<accession>A0A161HRI2</accession>
<evidence type="ECO:0000313" key="5">
    <source>
        <dbReference type="EMBL" id="ANC31912.1"/>
    </source>
</evidence>
<keyword evidence="3" id="KW-1133">Transmembrane helix</keyword>
<keyword evidence="1" id="KW-0479">Metal-binding</keyword>
<dbReference type="GO" id="GO:0005975">
    <property type="term" value="P:carbohydrate metabolic process"/>
    <property type="evidence" value="ECO:0007669"/>
    <property type="project" value="InterPro"/>
</dbReference>
<dbReference type="STRING" id="1300344.I598_2372"/>
<evidence type="ECO:0000259" key="4">
    <source>
        <dbReference type="PROSITE" id="PS51677"/>
    </source>
</evidence>
<dbReference type="PROSITE" id="PS51677">
    <property type="entry name" value="NODB"/>
    <property type="match status" value="1"/>
</dbReference>
<keyword evidence="3" id="KW-0812">Transmembrane</keyword>
<keyword evidence="2 5" id="KW-0378">Hydrolase</keyword>
<dbReference type="KEGG" id="ido:I598_2372"/>
<dbReference type="PANTHER" id="PTHR10587:SF133">
    <property type="entry name" value="CHITIN DEACETYLASE 1-RELATED"/>
    <property type="match status" value="1"/>
</dbReference>
<sequence>MSTPGTTPTPRHRRWWVVALVVVLLAAVVVVAGVLEHRAWEDTVARYEADVAAQAAEAQGSRAAAEAAYTAGHDDLTAAIDAGVPVLAASEDQVADDDVRRSLVQALDHAETLRDTPVTYPVHTSVVAAVSRPNPLRSQTLPAVEAEVVEASDPSPDDLDASAAAVTDATEAVVEARRQWAYDALGPAVTDARDALTDLTGESVDAATEQELVEAVTAAGTILDAGPDAVDAEAAVELRDTLLDTTEALWTDRIDRVVTARRAAAQADGVDCTVDRCVALTFDDGPVADTRRLLRVLERRKAPATFFLVGANVERNPEIARAVVDAGHLVANHSWNHPQLTTLDDAEVREELRSTTDAIVDATGFRPYLVRPPYGDVDDRVRGISLRSGLDTVLWSLDSDDWRTRDAEQVHDDVMARVEDGSNVLLHDIHPTTVDAVGKLVRDLRKEGFTLVTVDLLVEPEQS</sequence>
<dbReference type="SUPFAM" id="SSF88713">
    <property type="entry name" value="Glycoside hydrolase/deacetylase"/>
    <property type="match status" value="1"/>
</dbReference>
<evidence type="ECO:0000256" key="1">
    <source>
        <dbReference type="ARBA" id="ARBA00022723"/>
    </source>
</evidence>
<dbReference type="InterPro" id="IPR002509">
    <property type="entry name" value="NODB_dom"/>
</dbReference>
<keyword evidence="6" id="KW-1185">Reference proteome</keyword>
<proteinExistence type="predicted"/>
<dbReference type="Proteomes" id="UP000076794">
    <property type="component" value="Chromosome"/>
</dbReference>
<dbReference type="AlphaFoldDB" id="A0A161HRI2"/>
<dbReference type="InterPro" id="IPR050248">
    <property type="entry name" value="Polysacc_deacetylase_ArnD"/>
</dbReference>
<feature type="transmembrane region" description="Helical" evidence="3">
    <location>
        <begin position="15"/>
        <end position="35"/>
    </location>
</feature>
<dbReference type="OrthoDB" id="9763050at2"/>
<dbReference type="RefSeq" id="WP_083973224.1">
    <property type="nucleotide sequence ID" value="NZ_CP014209.1"/>
</dbReference>
<evidence type="ECO:0000256" key="2">
    <source>
        <dbReference type="ARBA" id="ARBA00022801"/>
    </source>
</evidence>
<dbReference type="PANTHER" id="PTHR10587">
    <property type="entry name" value="GLYCOSYL TRANSFERASE-RELATED"/>
    <property type="match status" value="1"/>
</dbReference>
<gene>
    <name evidence="5" type="primary">pdaC</name>
    <name evidence="5" type="ORF">I598_2372</name>
</gene>
<dbReference type="GO" id="GO:0016020">
    <property type="term" value="C:membrane"/>
    <property type="evidence" value="ECO:0007669"/>
    <property type="project" value="TreeGrafter"/>
</dbReference>
<reference evidence="5 6" key="1">
    <citation type="submission" date="2016-01" db="EMBL/GenBank/DDBJ databases">
        <title>Complete genome sequence of a soil Actinobacterium, Isoptericola dokdonensis DS-3.</title>
        <authorList>
            <person name="Kwon S.-K."/>
            <person name="Kim J.F."/>
        </authorList>
    </citation>
    <scope>NUCLEOTIDE SEQUENCE [LARGE SCALE GENOMIC DNA]</scope>
    <source>
        <strain evidence="5 6">DS-3</strain>
    </source>
</reference>
<dbReference type="Pfam" id="PF01522">
    <property type="entry name" value="Polysacc_deac_1"/>
    <property type="match status" value="1"/>
</dbReference>
<evidence type="ECO:0000313" key="6">
    <source>
        <dbReference type="Proteomes" id="UP000076794"/>
    </source>
</evidence>
<dbReference type="InterPro" id="IPR011330">
    <property type="entry name" value="Glyco_hydro/deAcase_b/a-brl"/>
</dbReference>
<evidence type="ECO:0000256" key="3">
    <source>
        <dbReference type="SAM" id="Phobius"/>
    </source>
</evidence>
<dbReference type="GO" id="GO:0046872">
    <property type="term" value="F:metal ion binding"/>
    <property type="evidence" value="ECO:0007669"/>
    <property type="project" value="UniProtKB-KW"/>
</dbReference>
<feature type="domain" description="NodB homology" evidence="4">
    <location>
        <begin position="276"/>
        <end position="452"/>
    </location>
</feature>
<keyword evidence="3" id="KW-0472">Membrane</keyword>
<dbReference type="EC" id="3.5.1.-" evidence="5"/>
<name>A0A161HRI2_9MICO</name>
<dbReference type="GO" id="GO:0016810">
    <property type="term" value="F:hydrolase activity, acting on carbon-nitrogen (but not peptide) bonds"/>
    <property type="evidence" value="ECO:0007669"/>
    <property type="project" value="InterPro"/>
</dbReference>
<organism evidence="5 6">
    <name type="scientific">Isoptericola dokdonensis DS-3</name>
    <dbReference type="NCBI Taxonomy" id="1300344"/>
    <lineage>
        <taxon>Bacteria</taxon>
        <taxon>Bacillati</taxon>
        <taxon>Actinomycetota</taxon>
        <taxon>Actinomycetes</taxon>
        <taxon>Micrococcales</taxon>
        <taxon>Promicromonosporaceae</taxon>
        <taxon>Isoptericola</taxon>
    </lineage>
</organism>
<protein>
    <submittedName>
        <fullName evidence="5">Peptidoglycan-N-acetylmuramic acid deacetylase PdaC</fullName>
        <ecNumber evidence="5">3.5.1.-</ecNumber>
    </submittedName>
</protein>
<dbReference type="PATRIC" id="fig|1300344.3.peg.2381"/>
<dbReference type="EMBL" id="CP014209">
    <property type="protein sequence ID" value="ANC31912.1"/>
    <property type="molecule type" value="Genomic_DNA"/>
</dbReference>